<dbReference type="PROSITE" id="PS51062">
    <property type="entry name" value="RUNT"/>
    <property type="match status" value="1"/>
</dbReference>
<dbReference type="Gene3D" id="2.60.40.720">
    <property type="match status" value="1"/>
</dbReference>
<evidence type="ECO:0000256" key="5">
    <source>
        <dbReference type="ARBA" id="ARBA00023163"/>
    </source>
</evidence>
<dbReference type="InterPro" id="IPR001128">
    <property type="entry name" value="Cyt_P450"/>
</dbReference>
<evidence type="ECO:0000259" key="8">
    <source>
        <dbReference type="PROSITE" id="PS51062"/>
    </source>
</evidence>
<keyword evidence="4" id="KW-0503">Monooxygenase</keyword>
<feature type="compositionally biased region" description="Polar residues" evidence="7">
    <location>
        <begin position="466"/>
        <end position="489"/>
    </location>
</feature>
<dbReference type="GO" id="GO:0004497">
    <property type="term" value="F:monooxygenase activity"/>
    <property type="evidence" value="ECO:0007669"/>
    <property type="project" value="UniProtKB-KW"/>
</dbReference>
<keyword evidence="9" id="KW-1185">Reference proteome</keyword>
<proteinExistence type="inferred from homology"/>
<feature type="compositionally biased region" description="Acidic residues" evidence="7">
    <location>
        <begin position="545"/>
        <end position="559"/>
    </location>
</feature>
<evidence type="ECO:0000256" key="6">
    <source>
        <dbReference type="ARBA" id="ARBA00023242"/>
    </source>
</evidence>
<dbReference type="InterPro" id="IPR036396">
    <property type="entry name" value="Cyt_P450_sf"/>
</dbReference>
<evidence type="ECO:0000256" key="1">
    <source>
        <dbReference type="ARBA" id="ARBA00004123"/>
    </source>
</evidence>
<keyword evidence="6" id="KW-0539">Nucleus</keyword>
<evidence type="ECO:0000256" key="3">
    <source>
        <dbReference type="ARBA" id="ARBA00023015"/>
    </source>
</evidence>
<dbReference type="RefSeq" id="XP_027203230.1">
    <property type="nucleotide sequence ID" value="XM_027347429.1"/>
</dbReference>
<dbReference type="SUPFAM" id="SSF49417">
    <property type="entry name" value="p53-like transcription factors"/>
    <property type="match status" value="1"/>
</dbReference>
<evidence type="ECO:0000313" key="9">
    <source>
        <dbReference type="Proteomes" id="UP000515146"/>
    </source>
</evidence>
<evidence type="ECO:0000256" key="4">
    <source>
        <dbReference type="ARBA" id="ARBA00023033"/>
    </source>
</evidence>
<reference evidence="10" key="1">
    <citation type="submission" date="2025-08" db="UniProtKB">
        <authorList>
            <consortium name="RefSeq"/>
        </authorList>
    </citation>
    <scope>IDENTIFICATION</scope>
    <source>
        <strain evidence="10">Airmid</strain>
    </source>
</reference>
<dbReference type="InParanoid" id="A0A6P6YD67"/>
<feature type="compositionally biased region" description="Low complexity" evidence="7">
    <location>
        <begin position="223"/>
        <end position="256"/>
    </location>
</feature>
<dbReference type="InterPro" id="IPR000040">
    <property type="entry name" value="AML1_Runt"/>
</dbReference>
<dbReference type="AlphaFoldDB" id="A0A6P6YD67"/>
<dbReference type="GO" id="GO:0001709">
    <property type="term" value="P:cell fate determination"/>
    <property type="evidence" value="ECO:0007669"/>
    <property type="project" value="UniProtKB-ARBA"/>
</dbReference>
<dbReference type="Pfam" id="PF00853">
    <property type="entry name" value="Runt"/>
    <property type="match status" value="1"/>
</dbReference>
<evidence type="ECO:0000313" key="10">
    <source>
        <dbReference type="RefSeq" id="XP_027203230.1"/>
    </source>
</evidence>
<feature type="region of interest" description="Disordered" evidence="7">
    <location>
        <begin position="216"/>
        <end position="256"/>
    </location>
</feature>
<gene>
    <name evidence="10" type="primary">LOC113797102</name>
</gene>
<dbReference type="PRINTS" id="PR00967">
    <property type="entry name" value="ONCOGENEAML1"/>
</dbReference>
<feature type="region of interest" description="Disordered" evidence="7">
    <location>
        <begin position="528"/>
        <end position="582"/>
    </location>
</feature>
<dbReference type="InterPro" id="IPR008967">
    <property type="entry name" value="p53-like_TF_DNA-bd_sf"/>
</dbReference>
<dbReference type="SUPFAM" id="SSF48264">
    <property type="entry name" value="Cytochrome P450"/>
    <property type="match status" value="1"/>
</dbReference>
<dbReference type="Gene3D" id="1.10.630.10">
    <property type="entry name" value="Cytochrome P450"/>
    <property type="match status" value="1"/>
</dbReference>
<comment type="similarity">
    <text evidence="2">Belongs to the cytochrome P450 family.</text>
</comment>
<dbReference type="PROSITE" id="PS00086">
    <property type="entry name" value="CYTOCHROME_P450"/>
    <property type="match status" value="1"/>
</dbReference>
<dbReference type="Pfam" id="PF00067">
    <property type="entry name" value="p450"/>
    <property type="match status" value="1"/>
</dbReference>
<dbReference type="InterPro" id="IPR017972">
    <property type="entry name" value="Cyt_P450_CS"/>
</dbReference>
<dbReference type="GO" id="GO:0020037">
    <property type="term" value="F:heme binding"/>
    <property type="evidence" value="ECO:0007669"/>
    <property type="project" value="InterPro"/>
</dbReference>
<dbReference type="InterPro" id="IPR012346">
    <property type="entry name" value="p53/RUNT-type_TF_DNA-bd_sf"/>
</dbReference>
<dbReference type="GO" id="GO:0005524">
    <property type="term" value="F:ATP binding"/>
    <property type="evidence" value="ECO:0007669"/>
    <property type="project" value="InterPro"/>
</dbReference>
<protein>
    <submittedName>
        <fullName evidence="10">GATA zinc finger domain-containing protein 14-like</fullName>
    </submittedName>
</protein>
<feature type="compositionally biased region" description="Polar residues" evidence="7">
    <location>
        <begin position="562"/>
        <end position="580"/>
    </location>
</feature>
<dbReference type="PANTHER" id="PTHR11950">
    <property type="entry name" value="RUNT RELATED"/>
    <property type="match status" value="1"/>
</dbReference>
<feature type="region of interest" description="Disordered" evidence="7">
    <location>
        <begin position="454"/>
        <end position="501"/>
    </location>
</feature>
<evidence type="ECO:0000256" key="2">
    <source>
        <dbReference type="ARBA" id="ARBA00010617"/>
    </source>
</evidence>
<name>A0A6P6YD67_DERPT</name>
<dbReference type="GO" id="GO:0016705">
    <property type="term" value="F:oxidoreductase activity, acting on paired donors, with incorporation or reduction of molecular oxygen"/>
    <property type="evidence" value="ECO:0007669"/>
    <property type="project" value="InterPro"/>
</dbReference>
<dbReference type="Proteomes" id="UP000515146">
    <property type="component" value="Unplaced"/>
</dbReference>
<dbReference type="OrthoDB" id="10029800at2759"/>
<feature type="compositionally biased region" description="Polar residues" evidence="7">
    <location>
        <begin position="308"/>
        <end position="338"/>
    </location>
</feature>
<feature type="region of interest" description="Disordered" evidence="7">
    <location>
        <begin position="304"/>
        <end position="374"/>
    </location>
</feature>
<dbReference type="FunFam" id="2.60.40.720:FF:000001">
    <property type="entry name" value="Runt-related transcription factor"/>
    <property type="match status" value="1"/>
</dbReference>
<comment type="subcellular location">
    <subcellularLocation>
        <location evidence="1">Nucleus</location>
    </subcellularLocation>
</comment>
<organism evidence="9 10">
    <name type="scientific">Dermatophagoides pteronyssinus</name>
    <name type="common">European house dust mite</name>
    <dbReference type="NCBI Taxonomy" id="6956"/>
    <lineage>
        <taxon>Eukaryota</taxon>
        <taxon>Metazoa</taxon>
        <taxon>Ecdysozoa</taxon>
        <taxon>Arthropoda</taxon>
        <taxon>Chelicerata</taxon>
        <taxon>Arachnida</taxon>
        <taxon>Acari</taxon>
        <taxon>Acariformes</taxon>
        <taxon>Sarcoptiformes</taxon>
        <taxon>Astigmata</taxon>
        <taxon>Psoroptidia</taxon>
        <taxon>Analgoidea</taxon>
        <taxon>Pyroglyphidae</taxon>
        <taxon>Dermatophagoidinae</taxon>
        <taxon>Dermatophagoides</taxon>
    </lineage>
</organism>
<evidence type="ECO:0000256" key="7">
    <source>
        <dbReference type="SAM" id="MobiDB-lite"/>
    </source>
</evidence>
<dbReference type="GO" id="GO:0005634">
    <property type="term" value="C:nucleus"/>
    <property type="evidence" value="ECO:0007669"/>
    <property type="project" value="UniProtKB-SubCell"/>
</dbReference>
<keyword evidence="5" id="KW-0804">Transcription</keyword>
<dbReference type="GO" id="GO:0005506">
    <property type="term" value="F:iron ion binding"/>
    <property type="evidence" value="ECO:0007669"/>
    <property type="project" value="InterPro"/>
</dbReference>
<keyword evidence="3" id="KW-0805">Transcription regulation</keyword>
<feature type="domain" description="Runt" evidence="8">
    <location>
        <begin position="11"/>
        <end position="139"/>
    </location>
</feature>
<dbReference type="InterPro" id="IPR013524">
    <property type="entry name" value="Runt_dom"/>
</dbReference>
<accession>A0A6P6YD67</accession>
<keyword evidence="4" id="KW-0560">Oxidoreductase</keyword>
<dbReference type="GO" id="GO:0000981">
    <property type="term" value="F:DNA-binding transcription factor activity, RNA polymerase II-specific"/>
    <property type="evidence" value="ECO:0007669"/>
    <property type="project" value="TreeGrafter"/>
</dbReference>
<dbReference type="PANTHER" id="PTHR11950:SF31">
    <property type="entry name" value="SEGMENTATION PROTEIN RUNT"/>
    <property type="match status" value="1"/>
</dbReference>
<sequence>MTDFLFPGERLLNEVMTEHPGELVRTGSPNIICSALPTHWRSNKTLPVAFKVVALGEVSDGTLVTIKAGNDENWCGELRNASAIMKNQVAKFNDLRFVGRSGRGKSFSLTITVSTNPPQIGTYTKAIKVTVDGPREPRSKSSLMNQCWPFPGAQPNHFRAFANSFVPHPRHGLDPGRTCPITPLPCSTEWRLAARVQAEQWVLQAAAAAAAADLPRRFPRPPLSSSSVQNSSSTSTTSTNTTNTTTNVTTSSSSAASQDPAAVAAAAAAAANNPLWSQYYAAANLPLFAAAAVNNRPAVTYGPMNEGEIQSNKSPSANGINANKQPSSIEQNKNVSWKQQSNHPHHHHHHGQQQSDQSSRHHKEGSKPITSPKHVAKLIERNGTANNNNTMTNGSMDNLLTANTVNSRSFPSAAAASLELNADQLATSFIHNNHQLAAATAAFLQSATSTPFYPPPHPPAAAIVGRSSSSTINNSANGHSNCGQIDSFQTPSSPPATASSIHSLPSNVSAFFSPHPHTAMLIDNNDVIKNSKDSNQPKSPKSQEDDSEIEEINVEDDDELSHSNNEQINGIHDQTNNNNKRSLDENEKDIHQENRCENRKSPSIEIEENVDEHHDDDDNDNHGSLLAMTDDKIVAQCFVFFLAGYETTASTLTFCLFELVSNPAIQDKLYEEVRSVLDKGEALDYNNVMRLPYIDAVISETLRHHPPAFALTRVAAEPYYLAECDYTLRKGDMIRFPVYAIHHNPKFFPDPDRFDPERFMPENRHKITPYTYLPFGGGPRNCIGMRFALSEAKLGLARMISQFSFHKTPQTPDELRIEKSFSLMKTVPVYVGVRRRT</sequence>
<dbReference type="KEGG" id="dpte:113797102"/>
<dbReference type="GO" id="GO:0000978">
    <property type="term" value="F:RNA polymerase II cis-regulatory region sequence-specific DNA binding"/>
    <property type="evidence" value="ECO:0007669"/>
    <property type="project" value="TreeGrafter"/>
</dbReference>